<name>A0A5C3QD77_9AGAR</name>
<keyword evidence="2" id="KW-0808">Transferase</keyword>
<dbReference type="InterPro" id="IPR011009">
    <property type="entry name" value="Kinase-like_dom_sf"/>
</dbReference>
<accession>A0A5C3QD77</accession>
<organism evidence="2 3">
    <name type="scientific">Pterulicium gracile</name>
    <dbReference type="NCBI Taxonomy" id="1884261"/>
    <lineage>
        <taxon>Eukaryota</taxon>
        <taxon>Fungi</taxon>
        <taxon>Dikarya</taxon>
        <taxon>Basidiomycota</taxon>
        <taxon>Agaricomycotina</taxon>
        <taxon>Agaricomycetes</taxon>
        <taxon>Agaricomycetidae</taxon>
        <taxon>Agaricales</taxon>
        <taxon>Pleurotineae</taxon>
        <taxon>Pterulaceae</taxon>
        <taxon>Pterulicium</taxon>
    </lineage>
</organism>
<dbReference type="InterPro" id="IPR051678">
    <property type="entry name" value="AGP_Transferase"/>
</dbReference>
<dbReference type="OrthoDB" id="5404599at2759"/>
<dbReference type="Proteomes" id="UP000305067">
    <property type="component" value="Unassembled WGS sequence"/>
</dbReference>
<protein>
    <submittedName>
        <fullName evidence="2">Kinase-like domain-containing protein</fullName>
    </submittedName>
</protein>
<reference evidence="2 3" key="1">
    <citation type="journal article" date="2019" name="Nat. Ecol. Evol.">
        <title>Megaphylogeny resolves global patterns of mushroom evolution.</title>
        <authorList>
            <person name="Varga T."/>
            <person name="Krizsan K."/>
            <person name="Foldi C."/>
            <person name="Dima B."/>
            <person name="Sanchez-Garcia M."/>
            <person name="Sanchez-Ramirez S."/>
            <person name="Szollosi G.J."/>
            <person name="Szarkandi J.G."/>
            <person name="Papp V."/>
            <person name="Albert L."/>
            <person name="Andreopoulos W."/>
            <person name="Angelini C."/>
            <person name="Antonin V."/>
            <person name="Barry K.W."/>
            <person name="Bougher N.L."/>
            <person name="Buchanan P."/>
            <person name="Buyck B."/>
            <person name="Bense V."/>
            <person name="Catcheside P."/>
            <person name="Chovatia M."/>
            <person name="Cooper J."/>
            <person name="Damon W."/>
            <person name="Desjardin D."/>
            <person name="Finy P."/>
            <person name="Geml J."/>
            <person name="Haridas S."/>
            <person name="Hughes K."/>
            <person name="Justo A."/>
            <person name="Karasinski D."/>
            <person name="Kautmanova I."/>
            <person name="Kiss B."/>
            <person name="Kocsube S."/>
            <person name="Kotiranta H."/>
            <person name="LaButti K.M."/>
            <person name="Lechner B.E."/>
            <person name="Liimatainen K."/>
            <person name="Lipzen A."/>
            <person name="Lukacs Z."/>
            <person name="Mihaltcheva S."/>
            <person name="Morgado L.N."/>
            <person name="Niskanen T."/>
            <person name="Noordeloos M.E."/>
            <person name="Ohm R.A."/>
            <person name="Ortiz-Santana B."/>
            <person name="Ovrebo C."/>
            <person name="Racz N."/>
            <person name="Riley R."/>
            <person name="Savchenko A."/>
            <person name="Shiryaev A."/>
            <person name="Soop K."/>
            <person name="Spirin V."/>
            <person name="Szebenyi C."/>
            <person name="Tomsovsky M."/>
            <person name="Tulloss R.E."/>
            <person name="Uehling J."/>
            <person name="Grigoriev I.V."/>
            <person name="Vagvolgyi C."/>
            <person name="Papp T."/>
            <person name="Martin F.M."/>
            <person name="Miettinen O."/>
            <person name="Hibbett D.S."/>
            <person name="Nagy L.G."/>
        </authorList>
    </citation>
    <scope>NUCLEOTIDE SEQUENCE [LARGE SCALE GENOMIC DNA]</scope>
    <source>
        <strain evidence="2 3">CBS 309.79</strain>
    </source>
</reference>
<dbReference type="GO" id="GO:0016301">
    <property type="term" value="F:kinase activity"/>
    <property type="evidence" value="ECO:0007669"/>
    <property type="project" value="UniProtKB-KW"/>
</dbReference>
<keyword evidence="2" id="KW-0418">Kinase</keyword>
<dbReference type="Pfam" id="PF01636">
    <property type="entry name" value="APH"/>
    <property type="match status" value="1"/>
</dbReference>
<proteinExistence type="predicted"/>
<dbReference type="EMBL" id="ML178832">
    <property type="protein sequence ID" value="TFK99641.1"/>
    <property type="molecule type" value="Genomic_DNA"/>
</dbReference>
<keyword evidence="3" id="KW-1185">Reference proteome</keyword>
<evidence type="ECO:0000313" key="2">
    <source>
        <dbReference type="EMBL" id="TFK99641.1"/>
    </source>
</evidence>
<sequence>MPGLLLWARHLFLSAKNGIVNFFTRPIRRLLLPYLIRRATSKYPPLKGGYSAQRLTYGSVLKTRSTQWLSIEAKALEMVRKYTTIPVPRTLDYWQDSDGGHLIIEYIGDGELLQQVWKQLTHSQRRKVCRTLRDYVQQLRELVPRPSKESVSSPNDGAFIDFRISTEKMHGPFPTVADFHDWRLDQFVAFGQLHAPTALRLGQLRQMMNDTHPIVFTHGDISPWNVLVKVDGLEDEDITVVALLDWEQAGWRPRYWEAVKFMHGKHGEWEELGWEEIFGGYEQEMKIEDELLLISGPLLNT</sequence>
<evidence type="ECO:0000313" key="3">
    <source>
        <dbReference type="Proteomes" id="UP000305067"/>
    </source>
</evidence>
<dbReference type="PANTHER" id="PTHR21310">
    <property type="entry name" value="AMINOGLYCOSIDE PHOSPHOTRANSFERASE-RELATED-RELATED"/>
    <property type="match status" value="1"/>
</dbReference>
<dbReference type="AlphaFoldDB" id="A0A5C3QD77"/>
<dbReference type="SUPFAM" id="SSF56112">
    <property type="entry name" value="Protein kinase-like (PK-like)"/>
    <property type="match status" value="1"/>
</dbReference>
<evidence type="ECO:0000259" key="1">
    <source>
        <dbReference type="Pfam" id="PF01636"/>
    </source>
</evidence>
<dbReference type="Gene3D" id="3.90.1200.10">
    <property type="match status" value="1"/>
</dbReference>
<dbReference type="InterPro" id="IPR002575">
    <property type="entry name" value="Aminoglycoside_PTrfase"/>
</dbReference>
<dbReference type="STRING" id="1884261.A0A5C3QD77"/>
<gene>
    <name evidence="2" type="ORF">BDV98DRAFT_570630</name>
</gene>
<dbReference type="PANTHER" id="PTHR21310:SF15">
    <property type="entry name" value="AMINOGLYCOSIDE PHOSPHOTRANSFERASE DOMAIN-CONTAINING PROTEIN"/>
    <property type="match status" value="1"/>
</dbReference>
<feature type="domain" description="Aminoglycoside phosphotransferase" evidence="1">
    <location>
        <begin position="84"/>
        <end position="266"/>
    </location>
</feature>